<dbReference type="AlphaFoldDB" id="A0AAX2UJF2"/>
<proteinExistence type="predicted"/>
<accession>A0AAX2UJF2</accession>
<sequence length="462" mass="52008">MAFFGSFFDLFIKKHEEEKTLIGKGFDLEDKKREKLIDIYQIDDNSKNHTFTFGSTGVGKTRLIEGLIEQDIPKGKNIVIIDPKGDIGLFSKMVEIAKKCGREQELMFLSPIYPEYSIKINPLANYYMEEEVIAHIVSGVPAKDEFFYNVANETTTAVVKALFVIRRYENDNSTLNFEEIAEKVYYGGLIELRDKLEEIQKNGYEDSELKGLLSLYERVLSSPQDYFAKVSSTLRTTLTQMTMGNVGKIIGMAQKNTFIDKLQNDEGVLLYIMTGSMLTRQVSSIISKVTISMIQSCVGRIYASGKKFKNTLKIYIDEAASSVYRGIETLYAQARGAGVAIMGLTQSAADLAAEIGQDGANRLLELTNTKIIMRLNDTKSSKMISDLGGKRRAFSYFLTVEGGITSREVEELNIENDDVTTLQKREFYYFGFEGRFKGKTLRVSDGKLQVLMPNVTRKLANV</sequence>
<dbReference type="InterPro" id="IPR027417">
    <property type="entry name" value="P-loop_NTPase"/>
</dbReference>
<dbReference type="InterPro" id="IPR051162">
    <property type="entry name" value="T4SS_component"/>
</dbReference>
<evidence type="ECO:0000313" key="4">
    <source>
        <dbReference type="Proteomes" id="UP000306813"/>
    </source>
</evidence>
<evidence type="ECO:0000259" key="2">
    <source>
        <dbReference type="Pfam" id="PF12696"/>
    </source>
</evidence>
<dbReference type="CDD" id="cd01127">
    <property type="entry name" value="TrwB_TraG_TraD_VirD4"/>
    <property type="match status" value="2"/>
</dbReference>
<feature type="domain" description="TraD/TraG TraM recognition site" evidence="2">
    <location>
        <begin position="312"/>
        <end position="392"/>
    </location>
</feature>
<organism evidence="3 4">
    <name type="scientific">Campylobacter helveticus</name>
    <dbReference type="NCBI Taxonomy" id="28898"/>
    <lineage>
        <taxon>Bacteria</taxon>
        <taxon>Pseudomonadati</taxon>
        <taxon>Campylobacterota</taxon>
        <taxon>Epsilonproteobacteria</taxon>
        <taxon>Campylobacterales</taxon>
        <taxon>Campylobacteraceae</taxon>
        <taxon>Campylobacter</taxon>
    </lineage>
</organism>
<gene>
    <name evidence="3" type="ORF">FDW42_08305</name>
</gene>
<dbReference type="InterPro" id="IPR032689">
    <property type="entry name" value="TraG-D_C"/>
</dbReference>
<name>A0AAX2UJF2_9BACT</name>
<dbReference type="SUPFAM" id="SSF52540">
    <property type="entry name" value="P-loop containing nucleoside triphosphate hydrolases"/>
    <property type="match status" value="1"/>
</dbReference>
<dbReference type="EMBL" id="VDBS01000064">
    <property type="protein sequence ID" value="TNB55906.1"/>
    <property type="molecule type" value="Genomic_DNA"/>
</dbReference>
<dbReference type="PANTHER" id="PTHR30121:SF6">
    <property type="entry name" value="SLR6007 PROTEIN"/>
    <property type="match status" value="1"/>
</dbReference>
<dbReference type="PANTHER" id="PTHR30121">
    <property type="entry name" value="UNCHARACTERIZED PROTEIN YJGR-RELATED"/>
    <property type="match status" value="1"/>
</dbReference>
<evidence type="ECO:0000259" key="1">
    <source>
        <dbReference type="Pfam" id="PF01935"/>
    </source>
</evidence>
<reference evidence="3 4" key="1">
    <citation type="submission" date="2019-05" db="EMBL/GenBank/DDBJ databases">
        <title>Draft genomes of eight strains of Campylobacter helveticus isolated from cats and a dog in New Zealand.</title>
        <authorList>
            <person name="Bojanic K."/>
            <person name="Midwinter A.C."/>
            <person name="Biggs P.J."/>
            <person name="Acke E."/>
            <person name="Cornelius A.J."/>
            <person name="Marshall J.C."/>
        </authorList>
    </citation>
    <scope>NUCLEOTIDE SEQUENCE [LARGE SCALE GENOMIC DNA]</scope>
    <source>
        <strain evidence="3 4">ACP123b</strain>
    </source>
</reference>
<evidence type="ECO:0000313" key="3">
    <source>
        <dbReference type="EMBL" id="TNB55906.1"/>
    </source>
</evidence>
<dbReference type="InterPro" id="IPR002789">
    <property type="entry name" value="HerA_central"/>
</dbReference>
<feature type="domain" description="Helicase HerA central" evidence="1">
    <location>
        <begin position="48"/>
        <end position="219"/>
    </location>
</feature>
<protein>
    <submittedName>
        <fullName evidence="3">DUF87 domain-containing protein</fullName>
    </submittedName>
</protein>
<dbReference type="Pfam" id="PF12696">
    <property type="entry name" value="TraG-D_C"/>
    <property type="match status" value="1"/>
</dbReference>
<comment type="caution">
    <text evidence="3">The sequence shown here is derived from an EMBL/GenBank/DDBJ whole genome shotgun (WGS) entry which is preliminary data.</text>
</comment>
<dbReference type="Pfam" id="PF01935">
    <property type="entry name" value="DUF87"/>
    <property type="match status" value="1"/>
</dbReference>
<dbReference type="Gene3D" id="3.40.50.300">
    <property type="entry name" value="P-loop containing nucleotide triphosphate hydrolases"/>
    <property type="match status" value="2"/>
</dbReference>
<dbReference type="RefSeq" id="WP_139021558.1">
    <property type="nucleotide sequence ID" value="NZ_VDBS01000064.1"/>
</dbReference>
<dbReference type="Proteomes" id="UP000306813">
    <property type="component" value="Unassembled WGS sequence"/>
</dbReference>